<dbReference type="PANTHER" id="PTHR30589:SF0">
    <property type="entry name" value="PHOSPHATIDYLGLYCEROL--PROLIPOPROTEIN DIACYLGLYCERYL TRANSFERASE"/>
    <property type="match status" value="1"/>
</dbReference>
<dbReference type="HAMAP" id="MF_01147">
    <property type="entry name" value="Lgt"/>
    <property type="match status" value="1"/>
</dbReference>
<dbReference type="InterPro" id="IPR001640">
    <property type="entry name" value="Lgt"/>
</dbReference>
<feature type="transmembrane region" description="Helical" evidence="7">
    <location>
        <begin position="231"/>
        <end position="256"/>
    </location>
</feature>
<evidence type="ECO:0000313" key="9">
    <source>
        <dbReference type="Proteomes" id="UP001144110"/>
    </source>
</evidence>
<dbReference type="PANTHER" id="PTHR30589">
    <property type="entry name" value="PROLIPOPROTEIN DIACYLGLYCERYL TRANSFERASE"/>
    <property type="match status" value="1"/>
</dbReference>
<comment type="function">
    <text evidence="7">Catalyzes the transfer of the diacylglyceryl group from phosphatidylglycerol to the sulfhydryl group of the N-terminal cysteine of a prolipoprotein, the first step in the formation of mature lipoproteins.</text>
</comment>
<organism evidence="8 9">
    <name type="scientific">Candidatus Thermodesulfobacterium syntrophicum</name>
    <dbReference type="NCBI Taxonomy" id="3060442"/>
    <lineage>
        <taxon>Bacteria</taxon>
        <taxon>Pseudomonadati</taxon>
        <taxon>Thermodesulfobacteriota</taxon>
        <taxon>Thermodesulfobacteria</taxon>
        <taxon>Thermodesulfobacteriales</taxon>
        <taxon>Thermodesulfobacteriaceae</taxon>
        <taxon>Thermodesulfobacterium</taxon>
    </lineage>
</organism>
<feature type="transmembrane region" description="Helical" evidence="7">
    <location>
        <begin position="89"/>
        <end position="113"/>
    </location>
</feature>
<evidence type="ECO:0000256" key="6">
    <source>
        <dbReference type="ARBA" id="ARBA00023136"/>
    </source>
</evidence>
<proteinExistence type="inferred from homology"/>
<keyword evidence="6 7" id="KW-0472">Membrane</keyword>
<evidence type="ECO:0000256" key="3">
    <source>
        <dbReference type="ARBA" id="ARBA00022679"/>
    </source>
</evidence>
<reference evidence="8" key="1">
    <citation type="submission" date="2022-11" db="EMBL/GenBank/DDBJ databases">
        <title>Candidatus Alkanophaga archaea from heated hydrothermal vent sediment oxidize petroleum alkanes.</title>
        <authorList>
            <person name="Zehnle H."/>
            <person name="Laso-Perez R."/>
            <person name="Lipp J."/>
            <person name="Teske A."/>
            <person name="Wegener G."/>
        </authorList>
    </citation>
    <scope>NUCLEOTIDE SEQUENCE</scope>
    <source>
        <strain evidence="8">MCA70</strain>
    </source>
</reference>
<keyword evidence="3 7" id="KW-0808">Transferase</keyword>
<evidence type="ECO:0000313" key="8">
    <source>
        <dbReference type="EMBL" id="MDF2953087.1"/>
    </source>
</evidence>
<dbReference type="AlphaFoldDB" id="A0AAE3P0W2"/>
<sequence>MLTYPKIDPVIFKIGPFAVRWYGLMYVISFLCCLLLCRYQLKERGKKDLYPFLENLLFYSFLGLIIGARLGFCFFYYPDYFLAHPEEIIAIWKGGMSFHGGLIGAILAGYIYIKVHRQSFLWWADLVVVTAPIGLFFGRIGNFINGEIYGIPSNLPWAMIFPEGGPIPRHPVQLYEGLVTGLFLFLFLWSLRKKNWIPGTKLALFLILYGILRFLFEFLRDHTNTQSLPFVFGWMSMGQFLCLVMIFSGLFLLYLIRKNFVQKFL</sequence>
<evidence type="ECO:0000256" key="1">
    <source>
        <dbReference type="ARBA" id="ARBA00007150"/>
    </source>
</evidence>
<keyword evidence="5 7" id="KW-1133">Transmembrane helix</keyword>
<feature type="transmembrane region" description="Helical" evidence="7">
    <location>
        <begin position="202"/>
        <end position="219"/>
    </location>
</feature>
<dbReference type="NCBIfam" id="TIGR00544">
    <property type="entry name" value="lgt"/>
    <property type="match status" value="1"/>
</dbReference>
<protein>
    <recommendedName>
        <fullName evidence="7">Phosphatidylglycerol--prolipoprotein diacylglyceryl transferase</fullName>
        <ecNumber evidence="7">2.5.1.145</ecNumber>
    </recommendedName>
</protein>
<accession>A0AAE3P0W2</accession>
<name>A0AAE3P0W2_9BACT</name>
<comment type="similarity">
    <text evidence="1 7">Belongs to the Lgt family.</text>
</comment>
<evidence type="ECO:0000256" key="2">
    <source>
        <dbReference type="ARBA" id="ARBA00022475"/>
    </source>
</evidence>
<evidence type="ECO:0000256" key="4">
    <source>
        <dbReference type="ARBA" id="ARBA00022692"/>
    </source>
</evidence>
<evidence type="ECO:0000256" key="7">
    <source>
        <dbReference type="HAMAP-Rule" id="MF_01147"/>
    </source>
</evidence>
<dbReference type="EC" id="2.5.1.145" evidence="7"/>
<feature type="transmembrane region" description="Helical" evidence="7">
    <location>
        <begin position="57"/>
        <end position="77"/>
    </location>
</feature>
<feature type="transmembrane region" description="Helical" evidence="7">
    <location>
        <begin position="172"/>
        <end position="190"/>
    </location>
</feature>
<dbReference type="Pfam" id="PF01790">
    <property type="entry name" value="LGT"/>
    <property type="match status" value="1"/>
</dbReference>
<comment type="subcellular location">
    <subcellularLocation>
        <location evidence="7">Cell membrane</location>
        <topology evidence="7">Multi-pass membrane protein</topology>
    </subcellularLocation>
</comment>
<dbReference type="EMBL" id="JAPHEG010000001">
    <property type="protein sequence ID" value="MDF2953087.1"/>
    <property type="molecule type" value="Genomic_DNA"/>
</dbReference>
<comment type="caution">
    <text evidence="8">The sequence shown here is derived from an EMBL/GenBank/DDBJ whole genome shotgun (WGS) entry which is preliminary data.</text>
</comment>
<dbReference type="GO" id="GO:0005886">
    <property type="term" value="C:plasma membrane"/>
    <property type="evidence" value="ECO:0007669"/>
    <property type="project" value="UniProtKB-SubCell"/>
</dbReference>
<feature type="binding site" evidence="7">
    <location>
        <position position="139"/>
    </location>
    <ligand>
        <name>a 1,2-diacyl-sn-glycero-3-phospho-(1'-sn-glycerol)</name>
        <dbReference type="ChEBI" id="CHEBI:64716"/>
    </ligand>
</feature>
<dbReference type="GO" id="GO:0042158">
    <property type="term" value="P:lipoprotein biosynthetic process"/>
    <property type="evidence" value="ECO:0007669"/>
    <property type="project" value="UniProtKB-UniRule"/>
</dbReference>
<comment type="catalytic activity">
    <reaction evidence="7">
        <text>L-cysteinyl-[prolipoprotein] + a 1,2-diacyl-sn-glycero-3-phospho-(1'-sn-glycerol) = an S-1,2-diacyl-sn-glyceryl-L-cysteinyl-[prolipoprotein] + sn-glycerol 1-phosphate + H(+)</text>
        <dbReference type="Rhea" id="RHEA:56712"/>
        <dbReference type="Rhea" id="RHEA-COMP:14679"/>
        <dbReference type="Rhea" id="RHEA-COMP:14680"/>
        <dbReference type="ChEBI" id="CHEBI:15378"/>
        <dbReference type="ChEBI" id="CHEBI:29950"/>
        <dbReference type="ChEBI" id="CHEBI:57685"/>
        <dbReference type="ChEBI" id="CHEBI:64716"/>
        <dbReference type="ChEBI" id="CHEBI:140658"/>
        <dbReference type="EC" id="2.5.1.145"/>
    </reaction>
</comment>
<keyword evidence="4 7" id="KW-0812">Transmembrane</keyword>
<evidence type="ECO:0000256" key="5">
    <source>
        <dbReference type="ARBA" id="ARBA00022989"/>
    </source>
</evidence>
<feature type="transmembrane region" description="Helical" evidence="7">
    <location>
        <begin position="120"/>
        <end position="140"/>
    </location>
</feature>
<dbReference type="PROSITE" id="PS01311">
    <property type="entry name" value="LGT"/>
    <property type="match status" value="1"/>
</dbReference>
<dbReference type="Proteomes" id="UP001144110">
    <property type="component" value="Unassembled WGS sequence"/>
</dbReference>
<gene>
    <name evidence="7" type="primary">lgt</name>
    <name evidence="8" type="ORF">OD816_000332</name>
</gene>
<feature type="transmembrane region" description="Helical" evidence="7">
    <location>
        <begin position="20"/>
        <end position="37"/>
    </location>
</feature>
<dbReference type="GO" id="GO:0008961">
    <property type="term" value="F:phosphatidylglycerol-prolipoprotein diacylglyceryl transferase activity"/>
    <property type="evidence" value="ECO:0007669"/>
    <property type="project" value="UniProtKB-UniRule"/>
</dbReference>
<comment type="pathway">
    <text evidence="7">Protein modification; lipoprotein biosynthesis (diacylglyceryl transfer).</text>
</comment>
<keyword evidence="2 7" id="KW-1003">Cell membrane</keyword>